<dbReference type="Proteomes" id="UP000251889">
    <property type="component" value="Unassembled WGS sequence"/>
</dbReference>
<comment type="caution">
    <text evidence="1">The sequence shown here is derived from an EMBL/GenBank/DDBJ whole genome shotgun (WGS) entry which is preliminary data.</text>
</comment>
<accession>A0A364Y5N9</accession>
<dbReference type="AlphaFoldDB" id="A0A364Y5N9"/>
<reference evidence="1 2" key="1">
    <citation type="submission" date="2018-06" db="EMBL/GenBank/DDBJ databases">
        <title>Chryseolinea flavus sp. nov., a member of the phylum Bacteroidetes isolated from soil.</title>
        <authorList>
            <person name="Li Y."/>
            <person name="Wang J."/>
        </authorList>
    </citation>
    <scope>NUCLEOTIDE SEQUENCE [LARGE SCALE GENOMIC DNA]</scope>
    <source>
        <strain evidence="1 2">SDU1-6</strain>
    </source>
</reference>
<evidence type="ECO:0000313" key="2">
    <source>
        <dbReference type="Proteomes" id="UP000251889"/>
    </source>
</evidence>
<sequence>MIFIGACEPIEDRDKLKNTYEADDIQLEVIQTANGKGNGLTLKMNTPGVIGYWDYLIDKKFTDEVKVIFPIPGTHTFTYHVTTPLIKGGNPSDREVVSKTIQVTIEELDQELPADYYDLVGAQLQGKSWVFDRGSANWWYMSPNPANGGNPFGVWWNASECCAPSDQAGKMVFDLDGGANYSYYTDADNAEPTATGTFSFNGDFTKFNIGGGINILGADGTADVNGCAKSLGSFAQFTIVELTAERLVLYIPDASCTSGWTWIFVPEED</sequence>
<organism evidence="1 2">
    <name type="scientific">Pseudochryseolinea flava</name>
    <dbReference type="NCBI Taxonomy" id="2059302"/>
    <lineage>
        <taxon>Bacteria</taxon>
        <taxon>Pseudomonadati</taxon>
        <taxon>Bacteroidota</taxon>
        <taxon>Cytophagia</taxon>
        <taxon>Cytophagales</taxon>
        <taxon>Fulvivirgaceae</taxon>
        <taxon>Pseudochryseolinea</taxon>
    </lineage>
</organism>
<keyword evidence="2" id="KW-1185">Reference proteome</keyword>
<name>A0A364Y5N9_9BACT</name>
<evidence type="ECO:0000313" key="1">
    <source>
        <dbReference type="EMBL" id="RAW02152.1"/>
    </source>
</evidence>
<gene>
    <name evidence="1" type="ORF">DQQ10_06290</name>
</gene>
<dbReference type="EMBL" id="QMFY01000002">
    <property type="protein sequence ID" value="RAW02152.1"/>
    <property type="molecule type" value="Genomic_DNA"/>
</dbReference>
<protein>
    <submittedName>
        <fullName evidence="1">Uncharacterized protein</fullName>
    </submittedName>
</protein>
<proteinExistence type="predicted"/>